<feature type="non-terminal residue" evidence="3">
    <location>
        <position position="208"/>
    </location>
</feature>
<comment type="caution">
    <text evidence="3">The sequence shown here is derived from an EMBL/GenBank/DDBJ whole genome shotgun (WGS) entry which is preliminary data.</text>
</comment>
<dbReference type="SMART" id="SM00461">
    <property type="entry name" value="WH1"/>
    <property type="match status" value="1"/>
</dbReference>
<evidence type="ECO:0000313" key="4">
    <source>
        <dbReference type="Proteomes" id="UP000215902"/>
    </source>
</evidence>
<dbReference type="InterPro" id="IPR011993">
    <property type="entry name" value="PH-like_dom_sf"/>
</dbReference>
<evidence type="ECO:0000256" key="1">
    <source>
        <dbReference type="SAM" id="MobiDB-lite"/>
    </source>
</evidence>
<dbReference type="Pfam" id="PF00568">
    <property type="entry name" value="WH1"/>
    <property type="match status" value="1"/>
</dbReference>
<dbReference type="OrthoDB" id="8963340at2759"/>
<dbReference type="InterPro" id="IPR000697">
    <property type="entry name" value="WH1/EVH1_dom"/>
</dbReference>
<dbReference type="PROSITE" id="PS50229">
    <property type="entry name" value="WH1"/>
    <property type="match status" value="1"/>
</dbReference>
<proteinExistence type="predicted"/>
<keyword evidence="4" id="KW-1185">Reference proteome</keyword>
<dbReference type="SUPFAM" id="SSF50729">
    <property type="entry name" value="PH domain-like"/>
    <property type="match status" value="1"/>
</dbReference>
<dbReference type="EMBL" id="NIVC01000508">
    <property type="protein sequence ID" value="PAA81891.1"/>
    <property type="molecule type" value="Genomic_DNA"/>
</dbReference>
<feature type="region of interest" description="Disordered" evidence="1">
    <location>
        <begin position="1"/>
        <end position="40"/>
    </location>
</feature>
<protein>
    <recommendedName>
        <fullName evidence="2">WH1 domain-containing protein</fullName>
    </recommendedName>
</protein>
<reference evidence="3 4" key="1">
    <citation type="submission" date="2017-06" db="EMBL/GenBank/DDBJ databases">
        <title>A platform for efficient transgenesis in Macrostomum lignano, a flatworm model organism for stem cell research.</title>
        <authorList>
            <person name="Berezikov E."/>
        </authorList>
    </citation>
    <scope>NUCLEOTIDE SEQUENCE [LARGE SCALE GENOMIC DNA]</scope>
    <source>
        <strain evidence="3">DV1</strain>
        <tissue evidence="3">Whole organism</tissue>
    </source>
</reference>
<dbReference type="Proteomes" id="UP000215902">
    <property type="component" value="Unassembled WGS sequence"/>
</dbReference>
<dbReference type="AlphaFoldDB" id="A0A267G799"/>
<evidence type="ECO:0000259" key="2">
    <source>
        <dbReference type="PROSITE" id="PS50229"/>
    </source>
</evidence>
<name>A0A267G799_9PLAT</name>
<dbReference type="STRING" id="282301.A0A267G799"/>
<organism evidence="3 4">
    <name type="scientific">Macrostomum lignano</name>
    <dbReference type="NCBI Taxonomy" id="282301"/>
    <lineage>
        <taxon>Eukaryota</taxon>
        <taxon>Metazoa</taxon>
        <taxon>Spiralia</taxon>
        <taxon>Lophotrochozoa</taxon>
        <taxon>Platyhelminthes</taxon>
        <taxon>Rhabditophora</taxon>
        <taxon>Macrostomorpha</taxon>
        <taxon>Macrostomida</taxon>
        <taxon>Macrostomidae</taxon>
        <taxon>Macrostomum</taxon>
    </lineage>
</organism>
<feature type="compositionally biased region" description="Polar residues" evidence="1">
    <location>
        <begin position="1"/>
        <end position="14"/>
    </location>
</feature>
<dbReference type="Gene3D" id="2.30.29.30">
    <property type="entry name" value="Pleckstrin-homology domain (PH domain)/Phosphotyrosine-binding domain (PTB)"/>
    <property type="match status" value="1"/>
</dbReference>
<feature type="non-terminal residue" evidence="3">
    <location>
        <position position="1"/>
    </location>
</feature>
<evidence type="ECO:0000313" key="3">
    <source>
        <dbReference type="EMBL" id="PAA81891.1"/>
    </source>
</evidence>
<gene>
    <name evidence="3" type="ORF">BOX15_Mlig006090g3</name>
</gene>
<feature type="domain" description="WH1" evidence="2">
    <location>
        <begin position="74"/>
        <end position="181"/>
    </location>
</feature>
<sequence>APQSEPTSASNSVLPNRPEQTQSPQTPPTPDWLRSGQSSAQLMQSAGQRSQTIRYQNRPSQILTANENEILFSLLGDRCTALATTVCRLFFSKHGRWKLKCTCVLSFVRDANRRSFFLRFYNIYERSLIFEQEIYQGMEYERVDPTLYQFEADDKVVAVNFMESEIGRAEAEEIANHLNHQVTRMGLREDIPEPLSSPSADSSEGKNG</sequence>
<accession>A0A267G799</accession>